<dbReference type="HOGENOM" id="CLU_600955_0_0_7"/>
<reference evidence="3" key="1">
    <citation type="journal article" date="2009" name="Environ. Microbiol.">
        <title>Contribution of mobile genetic elements to Desulfovibrio vulgaris genome plasticity.</title>
        <authorList>
            <person name="Walker C.B."/>
            <person name="Stolyar S."/>
            <person name="Chivian D."/>
            <person name="Pinel N."/>
            <person name="Gabster J.A."/>
            <person name="Dehal P.S."/>
            <person name="He Z."/>
            <person name="Yang Z.K."/>
            <person name="Yen H.C."/>
            <person name="Zhou J."/>
            <person name="Wall J.D."/>
            <person name="Hazen T.C."/>
            <person name="Arkin A.P."/>
            <person name="Stahl D.A."/>
        </authorList>
    </citation>
    <scope>NUCLEOTIDE SEQUENCE [LARGE SCALE GENOMIC DNA]</scope>
    <source>
        <strain evidence="3">DP4</strain>
    </source>
</reference>
<name>A0A0H3AC98_NITV4</name>
<evidence type="ECO:0000313" key="2">
    <source>
        <dbReference type="EMBL" id="ABM29949.1"/>
    </source>
</evidence>
<proteinExistence type="predicted"/>
<gene>
    <name evidence="2" type="ordered locus">Dvul_2938</name>
</gene>
<organism evidence="2 3">
    <name type="scientific">Nitratidesulfovibrio vulgaris (strain DP4)</name>
    <name type="common">Desulfovibrio vulgaris</name>
    <dbReference type="NCBI Taxonomy" id="391774"/>
    <lineage>
        <taxon>Bacteria</taxon>
        <taxon>Pseudomonadati</taxon>
        <taxon>Thermodesulfobacteriota</taxon>
        <taxon>Desulfovibrionia</taxon>
        <taxon>Desulfovibrionales</taxon>
        <taxon>Desulfovibrionaceae</taxon>
        <taxon>Nitratidesulfovibrio</taxon>
    </lineage>
</organism>
<accession>A0A0H3AC98</accession>
<dbReference type="KEGG" id="dvl:Dvul_2938"/>
<sequence length="455" mass="51298">MSLRSTVQTWAPPARRIPDQPERTIKAMVTVAALLGNGTVAQPQSWDLERIFDTLRKALQRDGTIAHVEARTLRYAPWVLFRSFNGYQGTLGERQDVATAYAAWLEQQHSARPVLTLLHVLLRDYPTTLPTFGTWCRMTEKALAASPSPRLKTWRERCNTYGLLAPDGPKRVAGRLAAGRATPHEVLAEAGLEGELAVGGFAEQAFRQLLHQTSGMLEQGKVGDTLTRLTQLVPPDVPTRGRALRFPAQAVALADSLLMPFVKSNNAGPFKKQVRQLLLDHLGDPRIEKRVWPSVREEARAVLLGWLVEQSLEAFFRILDSTADPIWQYRKAFWMRYLEKGVITEAWVALGRKAQTLAREHFGKGYAKLAGATSDQSVLLMRIGGLTIAEWSHNGTCRIWRTPTYNTPVFYQQTYHGADLRTDCDFSAVHMGSEKWAWQRKIADYIRNTTNILWQ</sequence>
<dbReference type="EMBL" id="CP000527">
    <property type="protein sequence ID" value="ABM29949.1"/>
    <property type="molecule type" value="Genomic_DNA"/>
</dbReference>
<dbReference type="InterPro" id="IPR028943">
    <property type="entry name" value="ZorC_EH_Signature_dom"/>
</dbReference>
<evidence type="ECO:0000259" key="1">
    <source>
        <dbReference type="Pfam" id="PF15611"/>
    </source>
</evidence>
<evidence type="ECO:0000313" key="3">
    <source>
        <dbReference type="Proteomes" id="UP000009173"/>
    </source>
</evidence>
<dbReference type="RefSeq" id="WP_011793184.1">
    <property type="nucleotide sequence ID" value="NC_008751.1"/>
</dbReference>
<feature type="domain" description="Zorya protein ZorC EH" evidence="1">
    <location>
        <begin position="76"/>
        <end position="443"/>
    </location>
</feature>
<dbReference type="AlphaFoldDB" id="A0A0H3AC98"/>
<dbReference type="Pfam" id="PF15611">
    <property type="entry name" value="EH_Signature"/>
    <property type="match status" value="1"/>
</dbReference>
<dbReference type="Proteomes" id="UP000009173">
    <property type="component" value="Chromosome"/>
</dbReference>
<protein>
    <recommendedName>
        <fullName evidence="1">Zorya protein ZorC EH domain-containing protein</fullName>
    </recommendedName>
</protein>